<comment type="caution">
    <text evidence="2">The sequence shown here is derived from an EMBL/GenBank/DDBJ whole genome shotgun (WGS) entry which is preliminary data.</text>
</comment>
<evidence type="ECO:0000313" key="2">
    <source>
        <dbReference type="EMBL" id="KXK26004.1"/>
    </source>
</evidence>
<reference evidence="2 3" key="1">
    <citation type="submission" date="2015-02" db="EMBL/GenBank/DDBJ databases">
        <title>Improved understanding of the partial-nitritation anammox process through 23 genomes representing the majority of the microbial community.</title>
        <authorList>
            <person name="Speth D.R."/>
            <person name="In T Zandt M."/>
            <person name="Guerrero Cruz S."/>
            <person name="Jetten M.S."/>
            <person name="Dutilh B.E."/>
        </authorList>
    </citation>
    <scope>NUCLEOTIDE SEQUENCE [LARGE SCALE GENOMIC DNA]</scope>
    <source>
        <strain evidence="2">OLB20</strain>
    </source>
</reference>
<feature type="transmembrane region" description="Helical" evidence="1">
    <location>
        <begin position="6"/>
        <end position="24"/>
    </location>
</feature>
<evidence type="ECO:0000313" key="3">
    <source>
        <dbReference type="Proteomes" id="UP000070457"/>
    </source>
</evidence>
<evidence type="ECO:0000256" key="1">
    <source>
        <dbReference type="SAM" id="Phobius"/>
    </source>
</evidence>
<dbReference type="Proteomes" id="UP000070457">
    <property type="component" value="Unassembled WGS sequence"/>
</dbReference>
<organism evidence="2 3">
    <name type="scientific">candidate division WS6 bacterium OLB20</name>
    <dbReference type="NCBI Taxonomy" id="1617426"/>
    <lineage>
        <taxon>Bacteria</taxon>
        <taxon>Candidatus Dojkabacteria</taxon>
    </lineage>
</organism>
<dbReference type="AlphaFoldDB" id="A0A136LWH1"/>
<sequence>MGQIILIGVISAAVAFLTTFVVKVNRDAKKITPEERERMKKNFDVTIDI</sequence>
<protein>
    <submittedName>
        <fullName evidence="2">Uncharacterized protein</fullName>
    </submittedName>
</protein>
<keyword evidence="1" id="KW-1133">Transmembrane helix</keyword>
<proteinExistence type="predicted"/>
<keyword evidence="1" id="KW-0812">Transmembrane</keyword>
<keyword evidence="1" id="KW-0472">Membrane</keyword>
<gene>
    <name evidence="2" type="ORF">TR69_WS6001001296</name>
</gene>
<dbReference type="EMBL" id="JYNZ01000005">
    <property type="protein sequence ID" value="KXK26004.1"/>
    <property type="molecule type" value="Genomic_DNA"/>
</dbReference>
<name>A0A136LWH1_9BACT</name>
<dbReference type="STRING" id="1617426.TR69_WS6001001296"/>
<accession>A0A136LWH1</accession>